<evidence type="ECO:0000313" key="4">
    <source>
        <dbReference type="Proteomes" id="UP001058974"/>
    </source>
</evidence>
<dbReference type="Gramene" id="Psat02G0332900-T1">
    <property type="protein sequence ID" value="KAI5437168.1"/>
    <property type="gene ID" value="KIW84_023329"/>
</dbReference>
<keyword evidence="4" id="KW-1185">Reference proteome</keyword>
<protein>
    <submittedName>
        <fullName evidence="3">Uncharacterized protein</fullName>
    </submittedName>
</protein>
<feature type="region of interest" description="Disordered" evidence="1">
    <location>
        <begin position="148"/>
        <end position="170"/>
    </location>
</feature>
<reference evidence="3 4" key="1">
    <citation type="journal article" date="2022" name="Nat. Genet.">
        <title>Improved pea reference genome and pan-genome highlight genomic features and evolutionary characteristics.</title>
        <authorList>
            <person name="Yang T."/>
            <person name="Liu R."/>
            <person name="Luo Y."/>
            <person name="Hu S."/>
            <person name="Wang D."/>
            <person name="Wang C."/>
            <person name="Pandey M.K."/>
            <person name="Ge S."/>
            <person name="Xu Q."/>
            <person name="Li N."/>
            <person name="Li G."/>
            <person name="Huang Y."/>
            <person name="Saxena R.K."/>
            <person name="Ji Y."/>
            <person name="Li M."/>
            <person name="Yan X."/>
            <person name="He Y."/>
            <person name="Liu Y."/>
            <person name="Wang X."/>
            <person name="Xiang C."/>
            <person name="Varshney R.K."/>
            <person name="Ding H."/>
            <person name="Gao S."/>
            <person name="Zong X."/>
        </authorList>
    </citation>
    <scope>NUCLEOTIDE SEQUENCE [LARGE SCALE GENOMIC DNA]</scope>
    <source>
        <strain evidence="3 4">cv. Zhongwan 6</strain>
    </source>
</reference>
<evidence type="ECO:0000313" key="2">
    <source>
        <dbReference type="EMBL" id="KAI5437168.1"/>
    </source>
</evidence>
<accession>A0A9D4YGK8</accession>
<sequence length="170" mass="19198">MFGTVAIHDDHGSRKAVDDVIVKALSRTVFMSTFATVLVQSMEKADEISISCLDVSIVSVGSTYRRTRASFQPFRRMLRNNQEKKRDETPPISLWPALPNAQNSSGQMISHFPAIPPHFPSGLPSHFPFYEMNPMMVGPVFAFEPHEDSASITQSQPKEDYQTNIWYNHP</sequence>
<organism evidence="3 4">
    <name type="scientific">Pisum sativum</name>
    <name type="common">Garden pea</name>
    <name type="synonym">Lathyrus oleraceus</name>
    <dbReference type="NCBI Taxonomy" id="3888"/>
    <lineage>
        <taxon>Eukaryota</taxon>
        <taxon>Viridiplantae</taxon>
        <taxon>Streptophyta</taxon>
        <taxon>Embryophyta</taxon>
        <taxon>Tracheophyta</taxon>
        <taxon>Spermatophyta</taxon>
        <taxon>Magnoliopsida</taxon>
        <taxon>eudicotyledons</taxon>
        <taxon>Gunneridae</taxon>
        <taxon>Pentapetalae</taxon>
        <taxon>rosids</taxon>
        <taxon>fabids</taxon>
        <taxon>Fabales</taxon>
        <taxon>Fabaceae</taxon>
        <taxon>Papilionoideae</taxon>
        <taxon>50 kb inversion clade</taxon>
        <taxon>NPAAA clade</taxon>
        <taxon>Hologalegina</taxon>
        <taxon>IRL clade</taxon>
        <taxon>Fabeae</taxon>
        <taxon>Lathyrus</taxon>
    </lineage>
</organism>
<gene>
    <name evidence="2" type="ORF">KIW84_023329</name>
    <name evidence="3" type="ORF">KIW84_023331</name>
</gene>
<dbReference type="Gramene" id="Psat02G0333100-T1">
    <property type="protein sequence ID" value="KAI5437170.1"/>
    <property type="gene ID" value="KIW84_023331"/>
</dbReference>
<feature type="compositionally biased region" description="Polar residues" evidence="1">
    <location>
        <begin position="150"/>
        <end position="170"/>
    </location>
</feature>
<comment type="caution">
    <text evidence="3">The sequence shown here is derived from an EMBL/GenBank/DDBJ whole genome shotgun (WGS) entry which is preliminary data.</text>
</comment>
<evidence type="ECO:0000313" key="3">
    <source>
        <dbReference type="EMBL" id="KAI5437170.1"/>
    </source>
</evidence>
<dbReference type="EMBL" id="JAMSHJ010000002">
    <property type="protein sequence ID" value="KAI5437170.1"/>
    <property type="molecule type" value="Genomic_DNA"/>
</dbReference>
<dbReference type="AlphaFoldDB" id="A0A9D4YGK8"/>
<dbReference type="Proteomes" id="UP001058974">
    <property type="component" value="Chromosome 2"/>
</dbReference>
<evidence type="ECO:0000256" key="1">
    <source>
        <dbReference type="SAM" id="MobiDB-lite"/>
    </source>
</evidence>
<proteinExistence type="predicted"/>
<name>A0A9D4YGK8_PEA</name>
<dbReference type="EMBL" id="JAMSHJ010000002">
    <property type="protein sequence ID" value="KAI5437168.1"/>
    <property type="molecule type" value="Genomic_DNA"/>
</dbReference>